<dbReference type="InterPro" id="IPR045865">
    <property type="entry name" value="ACT-like_dom_sf"/>
</dbReference>
<reference evidence="7" key="1">
    <citation type="journal article" date="2023" name="Nat. Commun.">
        <title>Diploid and tetraploid genomes of Acorus and the evolution of monocots.</title>
        <authorList>
            <person name="Ma L."/>
            <person name="Liu K.W."/>
            <person name="Li Z."/>
            <person name="Hsiao Y.Y."/>
            <person name="Qi Y."/>
            <person name="Fu T."/>
            <person name="Tang G.D."/>
            <person name="Zhang D."/>
            <person name="Sun W.H."/>
            <person name="Liu D.K."/>
            <person name="Li Y."/>
            <person name="Chen G.Z."/>
            <person name="Liu X.D."/>
            <person name="Liao X.Y."/>
            <person name="Jiang Y.T."/>
            <person name="Yu X."/>
            <person name="Hao Y."/>
            <person name="Huang J."/>
            <person name="Zhao X.W."/>
            <person name="Ke S."/>
            <person name="Chen Y.Y."/>
            <person name="Wu W.L."/>
            <person name="Hsu J.L."/>
            <person name="Lin Y.F."/>
            <person name="Huang M.D."/>
            <person name="Li C.Y."/>
            <person name="Huang L."/>
            <person name="Wang Z.W."/>
            <person name="Zhao X."/>
            <person name="Zhong W.Y."/>
            <person name="Peng D.H."/>
            <person name="Ahmad S."/>
            <person name="Lan S."/>
            <person name="Zhang J.S."/>
            <person name="Tsai W.C."/>
            <person name="Van de Peer Y."/>
            <person name="Liu Z.J."/>
        </authorList>
    </citation>
    <scope>NUCLEOTIDE SEQUENCE</scope>
    <source>
        <strain evidence="7">CP</strain>
    </source>
</reference>
<organism evidence="7 8">
    <name type="scientific">Acorus calamus</name>
    <name type="common">Sweet flag</name>
    <dbReference type="NCBI Taxonomy" id="4465"/>
    <lineage>
        <taxon>Eukaryota</taxon>
        <taxon>Viridiplantae</taxon>
        <taxon>Streptophyta</taxon>
        <taxon>Embryophyta</taxon>
        <taxon>Tracheophyta</taxon>
        <taxon>Spermatophyta</taxon>
        <taxon>Magnoliopsida</taxon>
        <taxon>Liliopsida</taxon>
        <taxon>Acoraceae</taxon>
        <taxon>Acorus</taxon>
    </lineage>
</organism>
<dbReference type="Pfam" id="PF00800">
    <property type="entry name" value="PDT"/>
    <property type="match status" value="1"/>
</dbReference>
<dbReference type="Gene3D" id="3.40.190.10">
    <property type="entry name" value="Periplasmic binding protein-like II"/>
    <property type="match status" value="1"/>
</dbReference>
<evidence type="ECO:0000313" key="8">
    <source>
        <dbReference type="Proteomes" id="UP001180020"/>
    </source>
</evidence>
<comment type="pathway">
    <text evidence="5">Amino-acid biosynthesis.</text>
</comment>
<evidence type="ECO:0000313" key="7">
    <source>
        <dbReference type="EMBL" id="KAK1284513.1"/>
    </source>
</evidence>
<evidence type="ECO:0000256" key="2">
    <source>
        <dbReference type="ARBA" id="ARBA00023141"/>
    </source>
</evidence>
<dbReference type="CDD" id="cd04905">
    <property type="entry name" value="ACT_CM-PDT"/>
    <property type="match status" value="1"/>
</dbReference>
<name>A0AAV9C870_ACOCL</name>
<dbReference type="PROSITE" id="PS00858">
    <property type="entry name" value="PREPHENATE_DEHYDR_2"/>
    <property type="match status" value="1"/>
</dbReference>
<accession>A0AAV9C870</accession>
<evidence type="ECO:0000259" key="6">
    <source>
        <dbReference type="Pfam" id="PF00800"/>
    </source>
</evidence>
<dbReference type="Proteomes" id="UP001180020">
    <property type="component" value="Unassembled WGS sequence"/>
</dbReference>
<dbReference type="SUPFAM" id="SSF53850">
    <property type="entry name" value="Periplasmic binding protein-like II"/>
    <property type="match status" value="1"/>
</dbReference>
<gene>
    <name evidence="7" type="ORF">QJS10_CPB21g00964</name>
</gene>
<dbReference type="GO" id="GO:0047769">
    <property type="term" value="F:arogenate dehydratase activity"/>
    <property type="evidence" value="ECO:0007669"/>
    <property type="project" value="TreeGrafter"/>
</dbReference>
<dbReference type="GO" id="GO:0004664">
    <property type="term" value="F:prephenate dehydratase activity"/>
    <property type="evidence" value="ECO:0007669"/>
    <property type="project" value="InterPro"/>
</dbReference>
<dbReference type="PANTHER" id="PTHR21022">
    <property type="entry name" value="PREPHENATE DEHYDRATASE P PROTEIN"/>
    <property type="match status" value="1"/>
</dbReference>
<keyword evidence="2" id="KW-0057">Aromatic amino acid biosynthesis</keyword>
<dbReference type="Gene3D" id="3.30.70.260">
    <property type="match status" value="1"/>
</dbReference>
<dbReference type="SUPFAM" id="SSF55021">
    <property type="entry name" value="ACT-like"/>
    <property type="match status" value="1"/>
</dbReference>
<feature type="domain" description="Prephenate dehydratase" evidence="6">
    <location>
        <begin position="42"/>
        <end position="110"/>
    </location>
</feature>
<keyword evidence="1" id="KW-0028">Amino-acid biosynthesis</keyword>
<dbReference type="GO" id="GO:0009094">
    <property type="term" value="P:L-phenylalanine biosynthetic process"/>
    <property type="evidence" value="ECO:0007669"/>
    <property type="project" value="UniProtKB-KW"/>
</dbReference>
<dbReference type="AlphaFoldDB" id="A0AAV9C870"/>
<keyword evidence="8" id="KW-1185">Reference proteome</keyword>
<keyword evidence="4" id="KW-0456">Lyase</keyword>
<dbReference type="PANTHER" id="PTHR21022:SF19">
    <property type="entry name" value="PREPHENATE DEHYDRATASE-RELATED"/>
    <property type="match status" value="1"/>
</dbReference>
<protein>
    <recommendedName>
        <fullName evidence="6">Prephenate dehydratase domain-containing protein</fullName>
    </recommendedName>
</protein>
<evidence type="ECO:0000256" key="1">
    <source>
        <dbReference type="ARBA" id="ARBA00022605"/>
    </source>
</evidence>
<evidence type="ECO:0000256" key="5">
    <source>
        <dbReference type="ARBA" id="ARBA00029440"/>
    </source>
</evidence>
<evidence type="ECO:0000256" key="3">
    <source>
        <dbReference type="ARBA" id="ARBA00023222"/>
    </source>
</evidence>
<reference evidence="7" key="2">
    <citation type="submission" date="2023-06" db="EMBL/GenBank/DDBJ databases">
        <authorList>
            <person name="Ma L."/>
            <person name="Liu K.-W."/>
            <person name="Li Z."/>
            <person name="Hsiao Y.-Y."/>
            <person name="Qi Y."/>
            <person name="Fu T."/>
            <person name="Tang G."/>
            <person name="Zhang D."/>
            <person name="Sun W.-H."/>
            <person name="Liu D.-K."/>
            <person name="Li Y."/>
            <person name="Chen G.-Z."/>
            <person name="Liu X.-D."/>
            <person name="Liao X.-Y."/>
            <person name="Jiang Y.-T."/>
            <person name="Yu X."/>
            <person name="Hao Y."/>
            <person name="Huang J."/>
            <person name="Zhao X.-W."/>
            <person name="Ke S."/>
            <person name="Chen Y.-Y."/>
            <person name="Wu W.-L."/>
            <person name="Hsu J.-L."/>
            <person name="Lin Y.-F."/>
            <person name="Huang M.-D."/>
            <person name="Li C.-Y."/>
            <person name="Huang L."/>
            <person name="Wang Z.-W."/>
            <person name="Zhao X."/>
            <person name="Zhong W.-Y."/>
            <person name="Peng D.-H."/>
            <person name="Ahmad S."/>
            <person name="Lan S."/>
            <person name="Zhang J.-S."/>
            <person name="Tsai W.-C."/>
            <person name="Van De Peer Y."/>
            <person name="Liu Z.-J."/>
        </authorList>
    </citation>
    <scope>NUCLEOTIDE SEQUENCE</scope>
    <source>
        <strain evidence="7">CP</strain>
        <tissue evidence="7">Leaves</tissue>
    </source>
</reference>
<sequence>MEKSVVRWADMQFIHILLGSSEKQIKDDGVILIGCCYINVHHAFLQALVQCENTLSELEVIRESVDDTTGAAQMMRQFVAANGLWDAGAIVSARATEIYGLNILAEGIQTSIVFTLEEGPGVIFKALAVFALRAINLSKIESRPQRKQPLRVVDDSNCGSANLHGRASGTKCIVSFTDDKERFIPFQPFFPIK</sequence>
<keyword evidence="3" id="KW-0584">Phenylalanine biosynthesis</keyword>
<dbReference type="EMBL" id="JAUJYO010000021">
    <property type="protein sequence ID" value="KAK1284513.1"/>
    <property type="molecule type" value="Genomic_DNA"/>
</dbReference>
<comment type="caution">
    <text evidence="7">The sequence shown here is derived from an EMBL/GenBank/DDBJ whole genome shotgun (WGS) entry which is preliminary data.</text>
</comment>
<proteinExistence type="predicted"/>
<dbReference type="InterPro" id="IPR001086">
    <property type="entry name" value="Preph_deHydtase"/>
</dbReference>
<dbReference type="InterPro" id="IPR018528">
    <property type="entry name" value="Preph_deHydtase_CS"/>
</dbReference>
<evidence type="ECO:0000256" key="4">
    <source>
        <dbReference type="ARBA" id="ARBA00023239"/>
    </source>
</evidence>
<dbReference type="GO" id="GO:0009507">
    <property type="term" value="C:chloroplast"/>
    <property type="evidence" value="ECO:0007669"/>
    <property type="project" value="TreeGrafter"/>
</dbReference>